<accession>A0A2S1LMF7</accession>
<dbReference type="Gene3D" id="1.10.3210.10">
    <property type="entry name" value="Hypothetical protein af1432"/>
    <property type="match status" value="1"/>
</dbReference>
<sequence length="177" mass="19868">MTVQTIYQDTLRFASIKHLGQTLPSSSIPYVVHLSNVAMEILVAAQHHSDFNLTLALQLALLHDTIEDTDTTYYELEEEFGTTVASGVLALTKNSALPKEARMMDSLNRIRESVPEVWAVKLADRITNLQQPPAHWDTAKKADYQEQAKVILAQLSGGNTFLEHRLAEKIKAYSQYL</sequence>
<dbReference type="PANTHER" id="PTHR46246:SF1">
    <property type="entry name" value="GUANOSINE-3',5'-BIS(DIPHOSPHATE) 3'-PYROPHOSPHOHYDROLASE MESH1"/>
    <property type="match status" value="1"/>
</dbReference>
<protein>
    <submittedName>
        <fullName evidence="1">Guanosine polyphosphate pyrophosphohydrolase</fullName>
    </submittedName>
</protein>
<dbReference type="PANTHER" id="PTHR46246">
    <property type="entry name" value="GUANOSINE-3',5'-BIS(DIPHOSPHATE) 3'-PYROPHOSPHOHYDROLASE MESH1"/>
    <property type="match status" value="1"/>
</dbReference>
<keyword evidence="2" id="KW-1185">Reference proteome</keyword>
<dbReference type="SUPFAM" id="SSF109604">
    <property type="entry name" value="HD-domain/PDEase-like"/>
    <property type="match status" value="1"/>
</dbReference>
<dbReference type="Pfam" id="PF13328">
    <property type="entry name" value="HD_4"/>
    <property type="match status" value="1"/>
</dbReference>
<dbReference type="EMBL" id="CP020919">
    <property type="protein sequence ID" value="AWG24868.1"/>
    <property type="molecule type" value="Genomic_DNA"/>
</dbReference>
<evidence type="ECO:0000313" key="1">
    <source>
        <dbReference type="EMBL" id="AWG24868.1"/>
    </source>
</evidence>
<dbReference type="Proteomes" id="UP000244677">
    <property type="component" value="Chromosome"/>
</dbReference>
<proteinExistence type="predicted"/>
<dbReference type="KEGG" id="fki:FK004_06305"/>
<dbReference type="RefSeq" id="WP_108736493.1">
    <property type="nucleotide sequence ID" value="NZ_CP020919.1"/>
</dbReference>
<reference evidence="1 2" key="1">
    <citation type="submission" date="2017-04" db="EMBL/GenBank/DDBJ databases">
        <title>Complete genome sequence of Flavobacterium kingsejong AJ004.</title>
        <authorList>
            <person name="Lee P.C."/>
        </authorList>
    </citation>
    <scope>NUCLEOTIDE SEQUENCE [LARGE SCALE GENOMIC DNA]</scope>
    <source>
        <strain evidence="1 2">AJ004</strain>
    </source>
</reference>
<keyword evidence="1" id="KW-0378">Hydrolase</keyword>
<dbReference type="AlphaFoldDB" id="A0A2S1LMF7"/>
<dbReference type="GO" id="GO:0008893">
    <property type="term" value="F:guanosine-3',5'-bis(diphosphate) 3'-diphosphatase activity"/>
    <property type="evidence" value="ECO:0007669"/>
    <property type="project" value="TreeGrafter"/>
</dbReference>
<evidence type="ECO:0000313" key="2">
    <source>
        <dbReference type="Proteomes" id="UP000244677"/>
    </source>
</evidence>
<dbReference type="InterPro" id="IPR052194">
    <property type="entry name" value="MESH1"/>
</dbReference>
<dbReference type="OrthoDB" id="9802385at2"/>
<name>A0A2S1LMF7_9FLAO</name>
<organism evidence="1 2">
    <name type="scientific">Flavobacterium kingsejongi</name>
    <dbReference type="NCBI Taxonomy" id="1678728"/>
    <lineage>
        <taxon>Bacteria</taxon>
        <taxon>Pseudomonadati</taxon>
        <taxon>Bacteroidota</taxon>
        <taxon>Flavobacteriia</taxon>
        <taxon>Flavobacteriales</taxon>
        <taxon>Flavobacteriaceae</taxon>
        <taxon>Flavobacterium</taxon>
    </lineage>
</organism>
<gene>
    <name evidence="1" type="ORF">FK004_06305</name>
</gene>